<gene>
    <name evidence="3" type="ORF">DWW57_11835</name>
</gene>
<dbReference type="Gene3D" id="2.70.70.10">
    <property type="entry name" value="Glucose Permease (Domain IIA)"/>
    <property type="match status" value="1"/>
</dbReference>
<evidence type="ECO:0000259" key="2">
    <source>
        <dbReference type="Pfam" id="PF01551"/>
    </source>
</evidence>
<reference evidence="3 4" key="1">
    <citation type="submission" date="2018-08" db="EMBL/GenBank/DDBJ databases">
        <title>A genome reference for cultivated species of the human gut microbiota.</title>
        <authorList>
            <person name="Zou Y."/>
            <person name="Xue W."/>
            <person name="Luo G."/>
        </authorList>
    </citation>
    <scope>NUCLEOTIDE SEQUENCE [LARGE SCALE GENOMIC DNA]</scope>
    <source>
        <strain evidence="3 4">AF16-14</strain>
    </source>
</reference>
<evidence type="ECO:0000313" key="4">
    <source>
        <dbReference type="Proteomes" id="UP000284243"/>
    </source>
</evidence>
<proteinExistence type="predicted"/>
<keyword evidence="1" id="KW-0732">Signal</keyword>
<sequence length="253" mass="28214">MRLHNRALVAVILSLAGFYSCSRQATIPTQLTYTPVPVFTIPDSLLATSPIEYAFYKAEPVEFFEPKPEVRDSFNRIEKTMVGYADDQFFVRQPELVLDLADLEEGAFVFPLPGGRVLSPYGRRNGRNHTGIDLKINRRDTVLAAFDGIVRMTGWSRGYGNVVVVRHYNGLETVYAHNSKHLVRSGDHVKAGTPVSITGETGRATTDHVHFEIRVNGKTIDPALVINLNTQTLLHKRLVFTPTPKGKIQVEAV</sequence>
<dbReference type="CDD" id="cd12797">
    <property type="entry name" value="M23_peptidase"/>
    <property type="match status" value="1"/>
</dbReference>
<dbReference type="RefSeq" id="WP_022159745.1">
    <property type="nucleotide sequence ID" value="NZ_CABJFF010000016.1"/>
</dbReference>
<dbReference type="InterPro" id="IPR011055">
    <property type="entry name" value="Dup_hybrid_motif"/>
</dbReference>
<dbReference type="InterPro" id="IPR016047">
    <property type="entry name" value="M23ase_b-sheet_dom"/>
</dbReference>
<feature type="domain" description="M23ase beta-sheet core" evidence="2">
    <location>
        <begin position="128"/>
        <end position="222"/>
    </location>
</feature>
<dbReference type="Proteomes" id="UP000284243">
    <property type="component" value="Unassembled WGS sequence"/>
</dbReference>
<dbReference type="PANTHER" id="PTHR21666:SF270">
    <property type="entry name" value="MUREIN HYDROLASE ACTIVATOR ENVC"/>
    <property type="match status" value="1"/>
</dbReference>
<comment type="caution">
    <text evidence="3">The sequence shown here is derived from an EMBL/GenBank/DDBJ whole genome shotgun (WGS) entry which is preliminary data.</text>
</comment>
<dbReference type="SUPFAM" id="SSF51261">
    <property type="entry name" value="Duplicated hybrid motif"/>
    <property type="match status" value="1"/>
</dbReference>
<accession>A0A412TPH6</accession>
<dbReference type="PANTHER" id="PTHR21666">
    <property type="entry name" value="PEPTIDASE-RELATED"/>
    <property type="match status" value="1"/>
</dbReference>
<dbReference type="EMBL" id="QRYC01000016">
    <property type="protein sequence ID" value="RGU55601.1"/>
    <property type="molecule type" value="Genomic_DNA"/>
</dbReference>
<feature type="chain" id="PRO_5019033514" evidence="1">
    <location>
        <begin position="26"/>
        <end position="253"/>
    </location>
</feature>
<evidence type="ECO:0000256" key="1">
    <source>
        <dbReference type="SAM" id="SignalP"/>
    </source>
</evidence>
<name>A0A412TPH6_9BACT</name>
<feature type="signal peptide" evidence="1">
    <location>
        <begin position="1"/>
        <end position="25"/>
    </location>
</feature>
<dbReference type="Pfam" id="PF01551">
    <property type="entry name" value="Peptidase_M23"/>
    <property type="match status" value="1"/>
</dbReference>
<evidence type="ECO:0000313" key="3">
    <source>
        <dbReference type="EMBL" id="RGU55601.1"/>
    </source>
</evidence>
<dbReference type="GO" id="GO:0004222">
    <property type="term" value="F:metalloendopeptidase activity"/>
    <property type="evidence" value="ECO:0007669"/>
    <property type="project" value="TreeGrafter"/>
</dbReference>
<dbReference type="AlphaFoldDB" id="A0A412TPH6"/>
<organism evidence="3 4">
    <name type="scientific">Odoribacter splanchnicus</name>
    <dbReference type="NCBI Taxonomy" id="28118"/>
    <lineage>
        <taxon>Bacteria</taxon>
        <taxon>Pseudomonadati</taxon>
        <taxon>Bacteroidota</taxon>
        <taxon>Bacteroidia</taxon>
        <taxon>Bacteroidales</taxon>
        <taxon>Odoribacteraceae</taxon>
        <taxon>Odoribacter</taxon>
    </lineage>
</organism>
<dbReference type="PROSITE" id="PS51257">
    <property type="entry name" value="PROKAR_LIPOPROTEIN"/>
    <property type="match status" value="1"/>
</dbReference>
<protein>
    <submittedName>
        <fullName evidence="3">M23 family peptidase</fullName>
    </submittedName>
</protein>
<dbReference type="InterPro" id="IPR050570">
    <property type="entry name" value="Cell_wall_metabolism_enzyme"/>
</dbReference>